<organism evidence="1 2">
    <name type="scientific">Pseudanabaena yagii GIHE-NHR1</name>
    <dbReference type="NCBI Taxonomy" id="2722753"/>
    <lineage>
        <taxon>Bacteria</taxon>
        <taxon>Bacillati</taxon>
        <taxon>Cyanobacteriota</taxon>
        <taxon>Cyanophyceae</taxon>
        <taxon>Pseudanabaenales</taxon>
        <taxon>Pseudanabaenaceae</taxon>
        <taxon>Pseudanabaena</taxon>
        <taxon>Pseudanabaena yagii</taxon>
    </lineage>
</organism>
<accession>A0ABX1LVA5</accession>
<gene>
    <name evidence="1" type="ORF">HC246_15620</name>
</gene>
<proteinExistence type="predicted"/>
<dbReference type="Pfam" id="PF18742">
    <property type="entry name" value="DpnII-MboI"/>
    <property type="match status" value="1"/>
</dbReference>
<dbReference type="RefSeq" id="WP_169364191.1">
    <property type="nucleotide sequence ID" value="NZ_JAAVJL010000001.1"/>
</dbReference>
<keyword evidence="2" id="KW-1185">Reference proteome</keyword>
<dbReference type="Pfam" id="PF10083">
    <property type="entry name" value="DUF2321"/>
    <property type="match status" value="1"/>
</dbReference>
<dbReference type="Proteomes" id="UP000738376">
    <property type="component" value="Unassembled WGS sequence"/>
</dbReference>
<comment type="caution">
    <text evidence="1">The sequence shown here is derived from an EMBL/GenBank/DDBJ whole genome shotgun (WGS) entry which is preliminary data.</text>
</comment>
<protein>
    <submittedName>
        <fullName evidence="1">DUF2321 domain-containing protein</fullName>
    </submittedName>
</protein>
<evidence type="ECO:0000313" key="1">
    <source>
        <dbReference type="EMBL" id="NMF59406.1"/>
    </source>
</evidence>
<sequence>MGQHDTQQVCLNGHQITDNYHRSPEFRRKFCSKCGAETIYKCPNCNHEILGDYHVENVVSIGFPTPIPTHCENCGSSFPWTAAKAKLASKLAESIKIDYFHHVEQICSRFHLVAKQIKARHDDRETLHINDEYDVQDLLHSLLHIYFDDIRPEEWTPSYAGGCSRVDFLLKDERIIIEVKKTRQKLKAKDIGEELIIDSQRYRVHPDCEKLLCFVYDPEGWISNPRGLENDLNKKEDDFEIKVLIVPKWH</sequence>
<reference evidence="1 2" key="1">
    <citation type="submission" date="2020-03" db="EMBL/GenBank/DDBJ databases">
        <title>Draft Genome Sequence of 2-Methylisoborneol Producing Pseudanabaena yagii Strain GIHE-NHR1 Isolated from North Han River in South Korea.</title>
        <authorList>
            <person name="Jeong J."/>
        </authorList>
    </citation>
    <scope>NUCLEOTIDE SEQUENCE [LARGE SCALE GENOMIC DNA]</scope>
    <source>
        <strain evidence="1 2">GIHE-NHR1</strain>
    </source>
</reference>
<name>A0ABX1LVA5_9CYAN</name>
<dbReference type="InterPro" id="IPR016891">
    <property type="entry name" value="DUF2321"/>
</dbReference>
<dbReference type="EMBL" id="JAAVJL010000001">
    <property type="protein sequence ID" value="NMF59406.1"/>
    <property type="molecule type" value="Genomic_DNA"/>
</dbReference>
<evidence type="ECO:0000313" key="2">
    <source>
        <dbReference type="Proteomes" id="UP000738376"/>
    </source>
</evidence>